<dbReference type="PANTHER" id="PTHR30093">
    <property type="entry name" value="GENERAL SECRETION PATHWAY PROTEIN G"/>
    <property type="match status" value="1"/>
</dbReference>
<dbReference type="PROSITE" id="PS00409">
    <property type="entry name" value="PROKAR_NTER_METHYL"/>
    <property type="match status" value="1"/>
</dbReference>
<keyword evidence="4 6" id="KW-1133">Transmembrane helix</keyword>
<dbReference type="Proteomes" id="UP000177565">
    <property type="component" value="Unassembled WGS sequence"/>
</dbReference>
<keyword evidence="5 6" id="KW-0472">Membrane</keyword>
<dbReference type="InterPro" id="IPR012902">
    <property type="entry name" value="N_methyl_site"/>
</dbReference>
<dbReference type="AlphaFoldDB" id="A0A1G2MU11"/>
<feature type="transmembrane region" description="Helical" evidence="6">
    <location>
        <begin position="6"/>
        <end position="30"/>
    </location>
</feature>
<dbReference type="SUPFAM" id="SSF54523">
    <property type="entry name" value="Pili subunits"/>
    <property type="match status" value="1"/>
</dbReference>
<evidence type="ECO:0000313" key="8">
    <source>
        <dbReference type="Proteomes" id="UP000177565"/>
    </source>
</evidence>
<sequence>MKKNKGFTLIEILVVIGIIAILAAVVLIAINPARQFAQARDSQRVSAVNTILNAVGQYIADNKGNLPSGITLIQSDVSSSTCYALTSTYVAALPTDPKGDFNGTALSTTTGTGFQCGDIGTKKVGYEIYQDTGGRITVVAVKAELASTTVTR</sequence>
<organism evidence="7 8">
    <name type="scientific">Candidatus Taylorbacteria bacterium RIFCSPHIGHO2_02_FULL_46_13</name>
    <dbReference type="NCBI Taxonomy" id="1802312"/>
    <lineage>
        <taxon>Bacteria</taxon>
        <taxon>Candidatus Tayloriibacteriota</taxon>
    </lineage>
</organism>
<dbReference type="Gene3D" id="3.30.700.10">
    <property type="entry name" value="Glycoprotein, Type 4 Pilin"/>
    <property type="match status" value="1"/>
</dbReference>
<proteinExistence type="predicted"/>
<dbReference type="GO" id="GO:0016020">
    <property type="term" value="C:membrane"/>
    <property type="evidence" value="ECO:0007669"/>
    <property type="project" value="UniProtKB-SubCell"/>
</dbReference>
<dbReference type="PANTHER" id="PTHR30093:SF44">
    <property type="entry name" value="TYPE II SECRETION SYSTEM CORE PROTEIN G"/>
    <property type="match status" value="1"/>
</dbReference>
<evidence type="ECO:0000256" key="4">
    <source>
        <dbReference type="ARBA" id="ARBA00022989"/>
    </source>
</evidence>
<evidence type="ECO:0000256" key="3">
    <source>
        <dbReference type="ARBA" id="ARBA00022692"/>
    </source>
</evidence>
<evidence type="ECO:0000313" key="7">
    <source>
        <dbReference type="EMBL" id="OHA27356.1"/>
    </source>
</evidence>
<accession>A0A1G2MU11</accession>
<protein>
    <recommendedName>
        <fullName evidence="9">Type II secretion system protein GspG C-terminal domain-containing protein</fullName>
    </recommendedName>
</protein>
<comment type="subcellular location">
    <subcellularLocation>
        <location evidence="1">Membrane</location>
        <topology evidence="1">Single-pass membrane protein</topology>
    </subcellularLocation>
</comment>
<dbReference type="InterPro" id="IPR045584">
    <property type="entry name" value="Pilin-like"/>
</dbReference>
<evidence type="ECO:0008006" key="9">
    <source>
        <dbReference type="Google" id="ProtNLM"/>
    </source>
</evidence>
<gene>
    <name evidence="7" type="ORF">A3C06_04195</name>
</gene>
<name>A0A1G2MU11_9BACT</name>
<evidence type="ECO:0000256" key="1">
    <source>
        <dbReference type="ARBA" id="ARBA00004167"/>
    </source>
</evidence>
<dbReference type="Pfam" id="PF07963">
    <property type="entry name" value="N_methyl"/>
    <property type="match status" value="1"/>
</dbReference>
<keyword evidence="2" id="KW-0488">Methylation</keyword>
<reference evidence="7 8" key="1">
    <citation type="journal article" date="2016" name="Nat. Commun.">
        <title>Thousands of microbial genomes shed light on interconnected biogeochemical processes in an aquifer system.</title>
        <authorList>
            <person name="Anantharaman K."/>
            <person name="Brown C.T."/>
            <person name="Hug L.A."/>
            <person name="Sharon I."/>
            <person name="Castelle C.J."/>
            <person name="Probst A.J."/>
            <person name="Thomas B.C."/>
            <person name="Singh A."/>
            <person name="Wilkins M.J."/>
            <person name="Karaoz U."/>
            <person name="Brodie E.L."/>
            <person name="Williams K.H."/>
            <person name="Hubbard S.S."/>
            <person name="Banfield J.F."/>
        </authorList>
    </citation>
    <scope>NUCLEOTIDE SEQUENCE [LARGE SCALE GENOMIC DNA]</scope>
</reference>
<evidence type="ECO:0000256" key="5">
    <source>
        <dbReference type="ARBA" id="ARBA00023136"/>
    </source>
</evidence>
<keyword evidence="3 6" id="KW-0812">Transmembrane</keyword>
<evidence type="ECO:0000256" key="2">
    <source>
        <dbReference type="ARBA" id="ARBA00022481"/>
    </source>
</evidence>
<dbReference type="STRING" id="1802312.A3C06_04195"/>
<dbReference type="EMBL" id="MHRQ01000005">
    <property type="protein sequence ID" value="OHA27356.1"/>
    <property type="molecule type" value="Genomic_DNA"/>
</dbReference>
<comment type="caution">
    <text evidence="7">The sequence shown here is derived from an EMBL/GenBank/DDBJ whole genome shotgun (WGS) entry which is preliminary data.</text>
</comment>
<evidence type="ECO:0000256" key="6">
    <source>
        <dbReference type="SAM" id="Phobius"/>
    </source>
</evidence>
<dbReference type="NCBIfam" id="TIGR02532">
    <property type="entry name" value="IV_pilin_GFxxxE"/>
    <property type="match status" value="1"/>
</dbReference>